<dbReference type="InterPro" id="IPR018834">
    <property type="entry name" value="DNA/RNA-bd_Est1-type"/>
</dbReference>
<keyword evidence="5" id="KW-0539">Nucleus</keyword>
<evidence type="ECO:0000256" key="1">
    <source>
        <dbReference type="ARBA" id="ARBA00004123"/>
    </source>
</evidence>
<dbReference type="InParanoid" id="F6WCU4"/>
<reference evidence="10" key="2">
    <citation type="submission" date="2025-08" db="UniProtKB">
        <authorList>
            <consortium name="Ensembl"/>
        </authorList>
    </citation>
    <scope>IDENTIFICATION</scope>
</reference>
<dbReference type="GO" id="GO:0070034">
    <property type="term" value="F:telomerase RNA binding"/>
    <property type="evidence" value="ECO:0000318"/>
    <property type="project" value="GO_Central"/>
</dbReference>
<keyword evidence="11" id="KW-1185">Reference proteome</keyword>
<dbReference type="Pfam" id="PF10374">
    <property type="entry name" value="EST1"/>
    <property type="match status" value="1"/>
</dbReference>
<dbReference type="Gene3D" id="1.25.40.10">
    <property type="entry name" value="Tetratricopeptide repeat domain"/>
    <property type="match status" value="1"/>
</dbReference>
<name>F6WCU4_CIOIN</name>
<feature type="domain" description="Telomerase activating protein Est1-like N-terminal" evidence="8">
    <location>
        <begin position="79"/>
        <end position="190"/>
    </location>
</feature>
<dbReference type="InterPro" id="IPR011990">
    <property type="entry name" value="TPR-like_helical_dom_sf"/>
</dbReference>
<dbReference type="Gene3D" id="3.40.50.1010">
    <property type="entry name" value="5'-nuclease"/>
    <property type="match status" value="1"/>
</dbReference>
<feature type="compositionally biased region" description="Basic residues" evidence="6">
    <location>
        <begin position="443"/>
        <end position="459"/>
    </location>
</feature>
<dbReference type="PANTHER" id="PTHR15696">
    <property type="entry name" value="SMG-7 SUPPRESSOR WITH MORPHOLOGICAL EFFECT ON GENITALIA PROTEIN 7"/>
    <property type="match status" value="1"/>
</dbReference>
<feature type="domain" description="DNA/RNA-binding" evidence="7">
    <location>
        <begin position="199"/>
        <end position="401"/>
    </location>
</feature>
<dbReference type="Proteomes" id="UP000008144">
    <property type="component" value="Unassembled WGS sequence"/>
</dbReference>
<keyword evidence="4" id="KW-0866">Nonsense-mediated mRNA decay</keyword>
<dbReference type="PANTHER" id="PTHR15696:SF7">
    <property type="entry name" value="NONSENSE-MEDIATED MRNA DECAY FACTOR"/>
    <property type="match status" value="1"/>
</dbReference>
<dbReference type="FunCoup" id="F6WCU4">
    <property type="interactions" value="365"/>
</dbReference>
<feature type="compositionally biased region" description="Basic and acidic residues" evidence="6">
    <location>
        <begin position="519"/>
        <end position="535"/>
    </location>
</feature>
<evidence type="ECO:0000259" key="8">
    <source>
        <dbReference type="Pfam" id="PF10374"/>
    </source>
</evidence>
<evidence type="ECO:0008006" key="12">
    <source>
        <dbReference type="Google" id="ProtNLM"/>
    </source>
</evidence>
<dbReference type="InterPro" id="IPR002716">
    <property type="entry name" value="PIN_dom"/>
</dbReference>
<dbReference type="Pfam" id="PF13638">
    <property type="entry name" value="PIN_4"/>
    <property type="match status" value="1"/>
</dbReference>
<evidence type="ECO:0000313" key="10">
    <source>
        <dbReference type="Ensembl" id="ENSCINP00000017766.3"/>
    </source>
</evidence>
<evidence type="ECO:0000256" key="2">
    <source>
        <dbReference type="ARBA" id="ARBA00004496"/>
    </source>
</evidence>
<keyword evidence="3" id="KW-0963">Cytoplasm</keyword>
<accession>F6WCU4</accession>
<comment type="subcellular location">
    <subcellularLocation>
        <location evidence="2">Cytoplasm</location>
    </subcellularLocation>
    <subcellularLocation>
        <location evidence="1">Nucleus</location>
    </subcellularLocation>
</comment>
<dbReference type="STRING" id="7719.ENSCINP00000017766"/>
<dbReference type="GO" id="GO:0042162">
    <property type="term" value="F:telomeric DNA binding"/>
    <property type="evidence" value="ECO:0000318"/>
    <property type="project" value="GO_Central"/>
</dbReference>
<dbReference type="AlphaFoldDB" id="F6WCU4"/>
<evidence type="ECO:0000256" key="5">
    <source>
        <dbReference type="ARBA" id="ARBA00023242"/>
    </source>
</evidence>
<dbReference type="FunFam" id="1.25.40.10:FF:001076">
    <property type="entry name" value="protein SMG5-like"/>
    <property type="match status" value="1"/>
</dbReference>
<proteinExistence type="predicted"/>
<feature type="region of interest" description="Disordered" evidence="6">
    <location>
        <begin position="434"/>
        <end position="538"/>
    </location>
</feature>
<dbReference type="Pfam" id="PF10373">
    <property type="entry name" value="EST1_DNA_bind"/>
    <property type="match status" value="1"/>
</dbReference>
<dbReference type="GeneTree" id="ENSGT00940000154566"/>
<reference evidence="10" key="3">
    <citation type="submission" date="2025-09" db="UniProtKB">
        <authorList>
            <consortium name="Ensembl"/>
        </authorList>
    </citation>
    <scope>IDENTIFICATION</scope>
</reference>
<dbReference type="GO" id="GO:0000184">
    <property type="term" value="P:nuclear-transcribed mRNA catabolic process, nonsense-mediated decay"/>
    <property type="evidence" value="ECO:0000318"/>
    <property type="project" value="GO_Central"/>
</dbReference>
<dbReference type="GO" id="GO:0005697">
    <property type="term" value="C:telomerase holoenzyme complex"/>
    <property type="evidence" value="ECO:0000318"/>
    <property type="project" value="GO_Central"/>
</dbReference>
<evidence type="ECO:0000259" key="7">
    <source>
        <dbReference type="Pfam" id="PF10373"/>
    </source>
</evidence>
<evidence type="ECO:0000256" key="6">
    <source>
        <dbReference type="SAM" id="MobiDB-lite"/>
    </source>
</evidence>
<dbReference type="HOGENOM" id="CLU_011872_0_0_1"/>
<evidence type="ECO:0000313" key="11">
    <source>
        <dbReference type="Proteomes" id="UP000008144"/>
    </source>
</evidence>
<dbReference type="OMA" id="CLMSISR"/>
<dbReference type="Ensembl" id="ENSCINT00000017766.3">
    <property type="protein sequence ID" value="ENSCINP00000017766.3"/>
    <property type="gene ID" value="ENSCING00000008706.3"/>
</dbReference>
<dbReference type="InterPro" id="IPR045153">
    <property type="entry name" value="Est1/Ebs1-like"/>
</dbReference>
<evidence type="ECO:0000256" key="3">
    <source>
        <dbReference type="ARBA" id="ARBA00022490"/>
    </source>
</evidence>
<feature type="domain" description="PIN" evidence="9">
    <location>
        <begin position="848"/>
        <end position="923"/>
    </location>
</feature>
<organism evidence="10 11">
    <name type="scientific">Ciona intestinalis</name>
    <name type="common">Transparent sea squirt</name>
    <name type="synonym">Ascidia intestinalis</name>
    <dbReference type="NCBI Taxonomy" id="7719"/>
    <lineage>
        <taxon>Eukaryota</taxon>
        <taxon>Metazoa</taxon>
        <taxon>Chordata</taxon>
        <taxon>Tunicata</taxon>
        <taxon>Ascidiacea</taxon>
        <taxon>Phlebobranchia</taxon>
        <taxon>Cionidae</taxon>
        <taxon>Ciona</taxon>
    </lineage>
</organism>
<evidence type="ECO:0000259" key="9">
    <source>
        <dbReference type="Pfam" id="PF13638"/>
    </source>
</evidence>
<dbReference type="GO" id="GO:0005737">
    <property type="term" value="C:cytoplasm"/>
    <property type="evidence" value="ECO:0007669"/>
    <property type="project" value="UniProtKB-SubCell"/>
</dbReference>
<protein>
    <recommendedName>
        <fullName evidence="12">PIN domain-containing protein</fullName>
    </recommendedName>
</protein>
<dbReference type="SUPFAM" id="SSF48452">
    <property type="entry name" value="TPR-like"/>
    <property type="match status" value="1"/>
</dbReference>
<evidence type="ECO:0000256" key="4">
    <source>
        <dbReference type="ARBA" id="ARBA00023161"/>
    </source>
</evidence>
<sequence length="954" mass="108984">MSHTDDYSAKHTVSPEVKSISAKRLYRRVVECVRKLDLGRQHRRSLISLFHPEQVKLRHKLREACERLMFTYSSDYGRKAEELLWRKVYYDVIHAVKSGRKHLLTQHHLQPHFRQFLYSAVGYYHYLLLRLQSKVKTDLVCIDLPLADKPLQRTTRRYDTEEKEIELWVKATSYKILVCLGDLSRYQMEFGGLKSRPNRFYQLALLTKPGMGMPHNQLATLAGHQSWWGLTATYHYCRSLYAEQSFGGAEGNLQKLLDRNKKLFYQLPTDALDGIVSTKVYRKEHTRIFIISFLYLCDLLRPKTYSTDVEISGLCKRLIDALHVCLNNMNLETDFIEEDLFEGDFSVEYIHGDIVFKICVLCLMNVHDLQACRSNRSSAAIAFALAFFSHVLGHVCQQITSDIKGFPIFSCTQKPKNRKVKTFQMVAPTPRLMVSDHWSAAPKSKKNKSRMLTRRRRRVSGAEDGNLSEGEDSIAAGDHASDSDPIDSSSEDDSSYTSSSGSGTRLSQEDLSSQDEEDQFKTDENKVRGRSEKIEVQPPQPTLAVASLQDLSNKMFQVKRKCFQFLLIFCHHLSAHFSAFPSVSSNSRRNITTPAIKPTPPVEVTQPKINEIINEEIKVETGRFRILQVMSQYHCLTSVLKLLADWLSANEGVVGACAKSSRALWNRLVQLVEVLPTEKLMLQIGKLLTPQVQQKVNLLKMSPWRQTIPLPEDYVIAKMNAIKDPSSKSFIDTTLPYQSLTNLQQCMIRTCRLRHLCRTLASMDDVEVDVINSDVTIGDEHFAAPEEETVDPQMELEFKTLHIMAVEAMRKARMMKDMAASRLRNEVQLLETSLGAPKSRDSALCLYLVVDTSSMSLELPHIRRLVASGRFLVVIPKTVIDGLDAIKKESQGARDAIRYLESELKKGNRFIRAQSKDEQVPGVDGEPPKLRRDDVDAWRFYRIVECCRFLIQAE</sequence>
<reference evidence="11" key="1">
    <citation type="journal article" date="2002" name="Science">
        <title>The draft genome of Ciona intestinalis: insights into chordate and vertebrate origins.</title>
        <authorList>
            <person name="Dehal P."/>
            <person name="Satou Y."/>
            <person name="Campbell R.K."/>
            <person name="Chapman J."/>
            <person name="Degnan B."/>
            <person name="De Tomaso A."/>
            <person name="Davidson B."/>
            <person name="Di Gregorio A."/>
            <person name="Gelpke M."/>
            <person name="Goodstein D.M."/>
            <person name="Harafuji N."/>
            <person name="Hastings K.E."/>
            <person name="Ho I."/>
            <person name="Hotta K."/>
            <person name="Huang W."/>
            <person name="Kawashima T."/>
            <person name="Lemaire P."/>
            <person name="Martinez D."/>
            <person name="Meinertzhagen I.A."/>
            <person name="Necula S."/>
            <person name="Nonaka M."/>
            <person name="Putnam N."/>
            <person name="Rash S."/>
            <person name="Saiga H."/>
            <person name="Satake M."/>
            <person name="Terry A."/>
            <person name="Yamada L."/>
            <person name="Wang H.G."/>
            <person name="Awazu S."/>
            <person name="Azumi K."/>
            <person name="Boore J."/>
            <person name="Branno M."/>
            <person name="Chin-Bow S."/>
            <person name="DeSantis R."/>
            <person name="Doyle S."/>
            <person name="Francino P."/>
            <person name="Keys D.N."/>
            <person name="Haga S."/>
            <person name="Hayashi H."/>
            <person name="Hino K."/>
            <person name="Imai K.S."/>
            <person name="Inaba K."/>
            <person name="Kano S."/>
            <person name="Kobayashi K."/>
            <person name="Kobayashi M."/>
            <person name="Lee B.I."/>
            <person name="Makabe K.W."/>
            <person name="Manohar C."/>
            <person name="Matassi G."/>
            <person name="Medina M."/>
            <person name="Mochizuki Y."/>
            <person name="Mount S."/>
            <person name="Morishita T."/>
            <person name="Miura S."/>
            <person name="Nakayama A."/>
            <person name="Nishizaka S."/>
            <person name="Nomoto H."/>
            <person name="Ohta F."/>
            <person name="Oishi K."/>
            <person name="Rigoutsos I."/>
            <person name="Sano M."/>
            <person name="Sasaki A."/>
            <person name="Sasakura Y."/>
            <person name="Shoguchi E."/>
            <person name="Shin-i T."/>
            <person name="Spagnuolo A."/>
            <person name="Stainier D."/>
            <person name="Suzuki M.M."/>
            <person name="Tassy O."/>
            <person name="Takatori N."/>
            <person name="Tokuoka M."/>
            <person name="Yagi K."/>
            <person name="Yoshizaki F."/>
            <person name="Wada S."/>
            <person name="Zhang C."/>
            <person name="Hyatt P.D."/>
            <person name="Larimer F."/>
            <person name="Detter C."/>
            <person name="Doggett N."/>
            <person name="Glavina T."/>
            <person name="Hawkins T."/>
            <person name="Richardson P."/>
            <person name="Lucas S."/>
            <person name="Kohara Y."/>
            <person name="Levine M."/>
            <person name="Satoh N."/>
            <person name="Rokhsar D.S."/>
        </authorList>
    </citation>
    <scope>NUCLEOTIDE SEQUENCE [LARGE SCALE GENOMIC DNA]</scope>
</reference>
<dbReference type="InterPro" id="IPR019458">
    <property type="entry name" value="Est1-like_N"/>
</dbReference>